<gene>
    <name evidence="3" type="ORF">AJ79_04257</name>
</gene>
<dbReference type="EMBL" id="PDNB01000057">
    <property type="protein sequence ID" value="PGH12513.1"/>
    <property type="molecule type" value="Genomic_DNA"/>
</dbReference>
<dbReference type="PROSITE" id="PS50020">
    <property type="entry name" value="WW_DOMAIN_2"/>
    <property type="match status" value="1"/>
</dbReference>
<proteinExistence type="predicted"/>
<feature type="region of interest" description="Disordered" evidence="1">
    <location>
        <begin position="1"/>
        <end position="78"/>
    </location>
</feature>
<reference evidence="3 4" key="1">
    <citation type="submission" date="2017-10" db="EMBL/GenBank/DDBJ databases">
        <title>Comparative genomics in systemic dimorphic fungi from Ajellomycetaceae.</title>
        <authorList>
            <person name="Munoz J.F."/>
            <person name="Mcewen J.G."/>
            <person name="Clay O.K."/>
            <person name="Cuomo C.A."/>
        </authorList>
    </citation>
    <scope>NUCLEOTIDE SEQUENCE [LARGE SCALE GENOMIC DNA]</scope>
    <source>
        <strain evidence="3 4">UAMH5409</strain>
    </source>
</reference>
<dbReference type="AlphaFoldDB" id="A0A2B7XUR9"/>
<dbReference type="InterPro" id="IPR036020">
    <property type="entry name" value="WW_dom_sf"/>
</dbReference>
<feature type="domain" description="WW" evidence="2">
    <location>
        <begin position="74"/>
        <end position="108"/>
    </location>
</feature>
<feature type="compositionally biased region" description="Basic and acidic residues" evidence="1">
    <location>
        <begin position="136"/>
        <end position="161"/>
    </location>
</feature>
<feature type="compositionally biased region" description="Acidic residues" evidence="1">
    <location>
        <begin position="226"/>
        <end position="240"/>
    </location>
</feature>
<dbReference type="SUPFAM" id="SSF51045">
    <property type="entry name" value="WW domain"/>
    <property type="match status" value="1"/>
</dbReference>
<comment type="caution">
    <text evidence="3">The sequence shown here is derived from an EMBL/GenBank/DDBJ whole genome shotgun (WGS) entry which is preliminary data.</text>
</comment>
<feature type="region of interest" description="Disordered" evidence="1">
    <location>
        <begin position="187"/>
        <end position="240"/>
    </location>
</feature>
<dbReference type="Pfam" id="PF00397">
    <property type="entry name" value="WW"/>
    <property type="match status" value="1"/>
</dbReference>
<name>A0A2B7XUR9_9EURO</name>
<dbReference type="OrthoDB" id="2444812at2759"/>
<protein>
    <recommendedName>
        <fullName evidence="2">WW domain-containing protein</fullName>
    </recommendedName>
</protein>
<evidence type="ECO:0000259" key="2">
    <source>
        <dbReference type="PROSITE" id="PS50020"/>
    </source>
</evidence>
<organism evidence="3 4">
    <name type="scientific">Helicocarpus griseus UAMH5409</name>
    <dbReference type="NCBI Taxonomy" id="1447875"/>
    <lineage>
        <taxon>Eukaryota</taxon>
        <taxon>Fungi</taxon>
        <taxon>Dikarya</taxon>
        <taxon>Ascomycota</taxon>
        <taxon>Pezizomycotina</taxon>
        <taxon>Eurotiomycetes</taxon>
        <taxon>Eurotiomycetidae</taxon>
        <taxon>Onygenales</taxon>
        <taxon>Ajellomycetaceae</taxon>
        <taxon>Helicocarpus</taxon>
    </lineage>
</organism>
<dbReference type="Gene3D" id="2.20.70.10">
    <property type="match status" value="1"/>
</dbReference>
<accession>A0A2B7XUR9</accession>
<evidence type="ECO:0000313" key="3">
    <source>
        <dbReference type="EMBL" id="PGH12513.1"/>
    </source>
</evidence>
<keyword evidence="4" id="KW-1185">Reference proteome</keyword>
<evidence type="ECO:0000256" key="1">
    <source>
        <dbReference type="SAM" id="MobiDB-lite"/>
    </source>
</evidence>
<feature type="compositionally biased region" description="Low complexity" evidence="1">
    <location>
        <begin position="36"/>
        <end position="58"/>
    </location>
</feature>
<dbReference type="Proteomes" id="UP000223968">
    <property type="component" value="Unassembled WGS sequence"/>
</dbReference>
<evidence type="ECO:0000313" key="4">
    <source>
        <dbReference type="Proteomes" id="UP000223968"/>
    </source>
</evidence>
<dbReference type="SMART" id="SM00456">
    <property type="entry name" value="WW"/>
    <property type="match status" value="1"/>
</dbReference>
<feature type="compositionally biased region" description="Basic and acidic residues" evidence="1">
    <location>
        <begin position="1"/>
        <end position="35"/>
    </location>
</feature>
<sequence length="240" mass="26790">MSFFEHFEGLRVDSKDGESKEKKYEDEYRREREYEPYGQPPGYGQQPPYGQQPYGQQPPYGPVLPTGPPPGYPPPLPVGWAQQWDQNYQRAYYVEQATGRPFWELPFNNASGYEGSRGLAGEYYGGEGQHSYGGEQSKHHESYNHEHSEKEEKEKKEKKEGFSTGQMVAAGAAGLAVGAVGGALIAHELGEESGDEHENSERALPDMSEGAPPPPEEYPSDASSSDIEELQEAYEEVYEE</sequence>
<feature type="compositionally biased region" description="Pro residues" evidence="1">
    <location>
        <begin position="59"/>
        <end position="77"/>
    </location>
</feature>
<dbReference type="InterPro" id="IPR001202">
    <property type="entry name" value="WW_dom"/>
</dbReference>
<feature type="region of interest" description="Disordered" evidence="1">
    <location>
        <begin position="109"/>
        <end position="164"/>
    </location>
</feature>